<keyword evidence="3" id="KW-1185">Reference proteome</keyword>
<comment type="caution">
    <text evidence="2">The sequence shown here is derived from an EMBL/GenBank/DDBJ whole genome shotgun (WGS) entry which is preliminary data.</text>
</comment>
<name>A0AAV8SD43_9ROSI</name>
<feature type="compositionally biased region" description="Polar residues" evidence="1">
    <location>
        <begin position="385"/>
        <end position="403"/>
    </location>
</feature>
<gene>
    <name evidence="2" type="ORF">K2173_014018</name>
</gene>
<evidence type="ECO:0000313" key="3">
    <source>
        <dbReference type="Proteomes" id="UP001159364"/>
    </source>
</evidence>
<dbReference type="PANTHER" id="PTHR31115:SF4">
    <property type="entry name" value="SPECTRIN BETA CHAIN, BRAIN"/>
    <property type="match status" value="1"/>
</dbReference>
<dbReference type="EMBL" id="JAIWQS010000011">
    <property type="protein sequence ID" value="KAJ8750103.1"/>
    <property type="molecule type" value="Genomic_DNA"/>
</dbReference>
<feature type="region of interest" description="Disordered" evidence="1">
    <location>
        <begin position="381"/>
        <end position="441"/>
    </location>
</feature>
<evidence type="ECO:0000313" key="2">
    <source>
        <dbReference type="EMBL" id="KAJ8750103.1"/>
    </source>
</evidence>
<sequence>MSSERPTLPQCLPLEQITLTRQKCTRSGEVRRVLGFPLGSAAEDLHFGVVHAKSSTPIATEELKHFKESVQDTSRKARYRSKMLHDSLFKLEKYRESLSSKKQRRNDLSLVEKPNGLNVPKAGGQIYRSSHGFMTQRLDDKAKSVNLHKRTLAEDRPAVASRQQLLLEKSGDTLQDNGGPAGCLEGKIRRFPGGGEGWETKNKKKRSVGIMGTRATNGEQDLKRAMHPKMGAASKLRSSDAQCPRLKSSPGVGGINKLVVSSDPSKSTTSTILKNDMDNGPHGDSMALLEQRNFTKGSKKPNVHEDELVDSPNNVVKRKVSRLSRTGSIIMLESSVKGSSHATAQCVGQRSFKNSRTRRVNMVAPVSRNVEGQIAFPGAPVSDFSGRTSNGANGTLDTGSVDNNAPKVKRELDAAPSPFGFFESEESGPGENKTRKRESYSGEVALTASENSGAFLLHAKKNKVPNNEIVDGVQRRGRTGRRSSSVRPFTPSLREKLENVPTIKPLTSVKPEAERNKRNGRLPSKKLKDRKAVSNVGQILSGSSLDFAGASDDDREELIAAARSAHNASKLACSGPFWNKVESIFTNVSSEEISFLKRQLCIAEELDGCLCHMHGTGYNVPATVEHDELLNYTGERQGHESYKQLVKVSSISGGHNTGTLDKFTPLYQRVLSALIEDDDGEEFYTHDEGKSIYLHYASDDSYCGSCNLIDVESKDRDKMDSEVESELDFVTQRSHFLDRLSCDKSCTSNKIWKPSISNSTYSSELGSVDDDLSHSDIGHANEIRTNVMALLDTTESIVSGISAGHQYQQMSLDDRLALELQSIGLFPETLPDLAEGEIISQDILELEEGLFQQIGRKRKKLGKIDKGVQKGKEDEKRSIQRIAMDQLVEIAYRKRMACAANSTSKGAIRKVSKQAALAFVQRTLGRCKKFEDTGDSCFTEPKLQEILFSRPTCCMEAKSADCVGSGTASNTCNDIRDHHTEAGGSGTISSTFERQDCNGDNIGIVEKKEVLFDEVNGSASSRLTSALENSVRGGVKGKRSDRERDQNKAHRRTDCVSGVRDLAPSGARNDLDTKSVSKQKSGRVSTSQNGPRISSHPLASGSGKLDREVPSTCHGDGARDTSREADENIDLLNLSELDAIGFGDRQDIDILLNNIDEDFLADHDTFGLAIPTDDLSELNFM</sequence>
<feature type="region of interest" description="Disordered" evidence="1">
    <location>
        <begin position="1026"/>
        <end position="1124"/>
    </location>
</feature>
<dbReference type="AlphaFoldDB" id="A0AAV8SD43"/>
<feature type="region of interest" description="Disordered" evidence="1">
    <location>
        <begin position="235"/>
        <end position="269"/>
    </location>
</feature>
<evidence type="ECO:0000256" key="1">
    <source>
        <dbReference type="SAM" id="MobiDB-lite"/>
    </source>
</evidence>
<organism evidence="2 3">
    <name type="scientific">Erythroxylum novogranatense</name>
    <dbReference type="NCBI Taxonomy" id="1862640"/>
    <lineage>
        <taxon>Eukaryota</taxon>
        <taxon>Viridiplantae</taxon>
        <taxon>Streptophyta</taxon>
        <taxon>Embryophyta</taxon>
        <taxon>Tracheophyta</taxon>
        <taxon>Spermatophyta</taxon>
        <taxon>Magnoliopsida</taxon>
        <taxon>eudicotyledons</taxon>
        <taxon>Gunneridae</taxon>
        <taxon>Pentapetalae</taxon>
        <taxon>rosids</taxon>
        <taxon>fabids</taxon>
        <taxon>Malpighiales</taxon>
        <taxon>Erythroxylaceae</taxon>
        <taxon>Erythroxylum</taxon>
    </lineage>
</organism>
<proteinExistence type="predicted"/>
<dbReference type="PANTHER" id="PTHR31115">
    <property type="entry name" value="OS05G0107300 PROTEIN"/>
    <property type="match status" value="1"/>
</dbReference>
<feature type="compositionally biased region" description="Polar residues" evidence="1">
    <location>
        <begin position="1076"/>
        <end position="1092"/>
    </location>
</feature>
<protein>
    <submittedName>
        <fullName evidence="2">Uncharacterized protein</fullName>
    </submittedName>
</protein>
<dbReference type="Proteomes" id="UP001159364">
    <property type="component" value="Linkage Group LG11"/>
</dbReference>
<reference evidence="2 3" key="1">
    <citation type="submission" date="2021-09" db="EMBL/GenBank/DDBJ databases">
        <title>Genomic insights and catalytic innovation underlie evolution of tropane alkaloids biosynthesis.</title>
        <authorList>
            <person name="Wang Y.-J."/>
            <person name="Tian T."/>
            <person name="Huang J.-P."/>
            <person name="Huang S.-X."/>
        </authorList>
    </citation>
    <scope>NUCLEOTIDE SEQUENCE [LARGE SCALE GENOMIC DNA]</scope>
    <source>
        <strain evidence="2">KIB-2018</strain>
        <tissue evidence="2">Leaf</tissue>
    </source>
</reference>
<accession>A0AAV8SD43</accession>
<feature type="compositionally biased region" description="Basic and acidic residues" evidence="1">
    <location>
        <begin position="1038"/>
        <end position="1054"/>
    </location>
</feature>